<dbReference type="InterPro" id="IPR005119">
    <property type="entry name" value="LysR_subst-bd"/>
</dbReference>
<evidence type="ECO:0000259" key="5">
    <source>
        <dbReference type="PROSITE" id="PS50931"/>
    </source>
</evidence>
<evidence type="ECO:0000256" key="1">
    <source>
        <dbReference type="ARBA" id="ARBA00009437"/>
    </source>
</evidence>
<keyword evidence="4" id="KW-0804">Transcription</keyword>
<comment type="similarity">
    <text evidence="1">Belongs to the LysR transcriptional regulatory family.</text>
</comment>
<dbReference type="SUPFAM" id="SSF46785">
    <property type="entry name" value="Winged helix' DNA-binding domain"/>
    <property type="match status" value="1"/>
</dbReference>
<dbReference type="SUPFAM" id="SSF53850">
    <property type="entry name" value="Periplasmic binding protein-like II"/>
    <property type="match status" value="1"/>
</dbReference>
<dbReference type="Proteomes" id="UP001560019">
    <property type="component" value="Unassembled WGS sequence"/>
</dbReference>
<dbReference type="PRINTS" id="PR00039">
    <property type="entry name" value="HTHLYSR"/>
</dbReference>
<dbReference type="PANTHER" id="PTHR30419:SF31">
    <property type="entry name" value="BLR3139 PROTEIN"/>
    <property type="match status" value="1"/>
</dbReference>
<dbReference type="Gene3D" id="3.40.190.290">
    <property type="match status" value="1"/>
</dbReference>
<evidence type="ECO:0000256" key="4">
    <source>
        <dbReference type="ARBA" id="ARBA00023163"/>
    </source>
</evidence>
<comment type="caution">
    <text evidence="6">The sequence shown here is derived from an EMBL/GenBank/DDBJ whole genome shotgun (WGS) entry which is preliminary data.</text>
</comment>
<feature type="domain" description="HTH lysR-type" evidence="5">
    <location>
        <begin position="32"/>
        <end position="87"/>
    </location>
</feature>
<dbReference type="InterPro" id="IPR050950">
    <property type="entry name" value="HTH-type_LysR_regulators"/>
</dbReference>
<dbReference type="InterPro" id="IPR036388">
    <property type="entry name" value="WH-like_DNA-bd_sf"/>
</dbReference>
<dbReference type="PROSITE" id="PS50931">
    <property type="entry name" value="HTH_LYSR"/>
    <property type="match status" value="1"/>
</dbReference>
<dbReference type="EMBL" id="JBEHHI010000002">
    <property type="protein sequence ID" value="MEX5728450.1"/>
    <property type="molecule type" value="Genomic_DNA"/>
</dbReference>
<name>A0ABV3XSZ0_9RHOB</name>
<keyword evidence="7" id="KW-1185">Reference proteome</keyword>
<evidence type="ECO:0000313" key="6">
    <source>
        <dbReference type="EMBL" id="MEX5728450.1"/>
    </source>
</evidence>
<keyword evidence="2" id="KW-0805">Transcription regulation</keyword>
<dbReference type="CDD" id="cd05466">
    <property type="entry name" value="PBP2_LTTR_substrate"/>
    <property type="match status" value="1"/>
</dbReference>
<protein>
    <submittedName>
        <fullName evidence="6">DNA-binding transcriptional LysR family regulator</fullName>
    </submittedName>
</protein>
<gene>
    <name evidence="6" type="ORF">Ga0609869_001803</name>
</gene>
<dbReference type="InterPro" id="IPR000847">
    <property type="entry name" value="LysR_HTH_N"/>
</dbReference>
<evidence type="ECO:0000313" key="7">
    <source>
        <dbReference type="Proteomes" id="UP001560019"/>
    </source>
</evidence>
<evidence type="ECO:0000256" key="3">
    <source>
        <dbReference type="ARBA" id="ARBA00023125"/>
    </source>
</evidence>
<dbReference type="Pfam" id="PF00126">
    <property type="entry name" value="HTH_1"/>
    <property type="match status" value="1"/>
</dbReference>
<sequence>MATAATKRRQNERAEFAQGVPKVPRDPAARMIDKLEMFIALAREQHFGRAAEACGVTQPTLSAAIKQLEDQLGVMLVWRGSRYGGLTPEGARVLDWARRIVGDTRAMRDEMRAAKRGLSGNLRLAVIPTALAMVGALTRPLAARHPNLRFSVLSRNATEILQMIDDLQIDAGITYLEGGAAAGRMTAIPLYAEHYNLVIRADHPAAARAQITWAEAAELPLCLLSPDMQNRRIVDSHMAEANAAPAPRLESNSVLTLVGHVLGGDWATILPMKTAALFLAPDHLAAIPITEPAAEHPVGLIAPFREPHTPVLAALIEAARRLEER</sequence>
<organism evidence="6 7">
    <name type="scientific">Rhodovulum iodosum</name>
    <dbReference type="NCBI Taxonomy" id="68291"/>
    <lineage>
        <taxon>Bacteria</taxon>
        <taxon>Pseudomonadati</taxon>
        <taxon>Pseudomonadota</taxon>
        <taxon>Alphaproteobacteria</taxon>
        <taxon>Rhodobacterales</taxon>
        <taxon>Paracoccaceae</taxon>
        <taxon>Rhodovulum</taxon>
    </lineage>
</organism>
<dbReference type="Pfam" id="PF03466">
    <property type="entry name" value="LysR_substrate"/>
    <property type="match status" value="1"/>
</dbReference>
<accession>A0ABV3XSZ0</accession>
<dbReference type="PANTHER" id="PTHR30419">
    <property type="entry name" value="HTH-TYPE TRANSCRIPTIONAL REGULATOR YBHD"/>
    <property type="match status" value="1"/>
</dbReference>
<dbReference type="InterPro" id="IPR036390">
    <property type="entry name" value="WH_DNA-bd_sf"/>
</dbReference>
<dbReference type="GO" id="GO:0003677">
    <property type="term" value="F:DNA binding"/>
    <property type="evidence" value="ECO:0007669"/>
    <property type="project" value="UniProtKB-KW"/>
</dbReference>
<proteinExistence type="inferred from homology"/>
<keyword evidence="3 6" id="KW-0238">DNA-binding</keyword>
<dbReference type="Gene3D" id="1.10.10.10">
    <property type="entry name" value="Winged helix-like DNA-binding domain superfamily/Winged helix DNA-binding domain"/>
    <property type="match status" value="1"/>
</dbReference>
<reference evidence="6 7" key="1">
    <citation type="submission" date="2024-06" db="EMBL/GenBank/DDBJ databases">
        <title>Genome of Rhodovulum iodosum, a marine photoferrotroph.</title>
        <authorList>
            <person name="Bianchini G."/>
            <person name="Nikeleit V."/>
            <person name="Kappler A."/>
            <person name="Bryce C."/>
            <person name="Sanchez-Baracaldo P."/>
        </authorList>
    </citation>
    <scope>NUCLEOTIDE SEQUENCE [LARGE SCALE GENOMIC DNA]</scope>
    <source>
        <strain evidence="6 7">UT/N1</strain>
    </source>
</reference>
<evidence type="ECO:0000256" key="2">
    <source>
        <dbReference type="ARBA" id="ARBA00023015"/>
    </source>
</evidence>